<evidence type="ECO:0000313" key="1">
    <source>
        <dbReference type="EMBL" id="GAI37414.1"/>
    </source>
</evidence>
<reference evidence="1" key="1">
    <citation type="journal article" date="2014" name="Front. Microbiol.">
        <title>High frequency of phylogenetically diverse reductive dehalogenase-homologous genes in deep subseafloor sedimentary metagenomes.</title>
        <authorList>
            <person name="Kawai M."/>
            <person name="Futagami T."/>
            <person name="Toyoda A."/>
            <person name="Takaki Y."/>
            <person name="Nishi S."/>
            <person name="Hori S."/>
            <person name="Arai W."/>
            <person name="Tsubouchi T."/>
            <person name="Morono Y."/>
            <person name="Uchiyama I."/>
            <person name="Ito T."/>
            <person name="Fujiyama A."/>
            <person name="Inagaki F."/>
            <person name="Takami H."/>
        </authorList>
    </citation>
    <scope>NUCLEOTIDE SEQUENCE</scope>
    <source>
        <strain evidence="1">Expedition CK06-06</strain>
    </source>
</reference>
<name>X1Q2G0_9ZZZZ</name>
<proteinExistence type="predicted"/>
<dbReference type="EMBL" id="BARV01030094">
    <property type="protein sequence ID" value="GAI37414.1"/>
    <property type="molecule type" value="Genomic_DNA"/>
</dbReference>
<dbReference type="AlphaFoldDB" id="X1Q2G0"/>
<comment type="caution">
    <text evidence="1">The sequence shown here is derived from an EMBL/GenBank/DDBJ whole genome shotgun (WGS) entry which is preliminary data.</text>
</comment>
<feature type="non-terminal residue" evidence="1">
    <location>
        <position position="1"/>
    </location>
</feature>
<sequence>LFRKIPVLVELPDYKSSNVLISFPVKWYKNLKEKIKNISFFKSFSSGVFLQKILSKIRILSLKVENKIAFWLQKLRESSLKKKNLENDNYWEELKKPTNEENKDMPG</sequence>
<accession>X1Q2G0</accession>
<protein>
    <submittedName>
        <fullName evidence="1">Uncharacterized protein</fullName>
    </submittedName>
</protein>
<organism evidence="1">
    <name type="scientific">marine sediment metagenome</name>
    <dbReference type="NCBI Taxonomy" id="412755"/>
    <lineage>
        <taxon>unclassified sequences</taxon>
        <taxon>metagenomes</taxon>
        <taxon>ecological metagenomes</taxon>
    </lineage>
</organism>
<gene>
    <name evidence="1" type="ORF">S06H3_47853</name>
</gene>